<feature type="compositionally biased region" description="Basic and acidic residues" evidence="1">
    <location>
        <begin position="451"/>
        <end position="464"/>
    </location>
</feature>
<dbReference type="GO" id="GO:0006313">
    <property type="term" value="P:DNA transposition"/>
    <property type="evidence" value="ECO:0007669"/>
    <property type="project" value="InterPro"/>
</dbReference>
<accession>A0A0F9DX19</accession>
<dbReference type="InterPro" id="IPR047650">
    <property type="entry name" value="Transpos_IS110"/>
</dbReference>
<sequence>MRPRSAIGIDPDAKGIRCSLVGIEGDKPKMKGFLVTQKGLEGFIRWVKQKGDIIIAIEGSNGQSKPTEQALRAEGLVFYSFKPSDVAKFRKAVLGQNKNNDIDAESVARYAMALEAQGKLNGNKRVWFPDTELQGLTRSHEQKTNQLTAEVNRLWKLLRTVSPDLYLALGGVNPDIEINGNMLQNQGILTLLAEKPDIVEWKTFSVMDFQEAMGGRLYTGRQKLIQELQKVAKTFRPIPSSLSLMIEDSVTQILLLKKQLKRIHDMLEQITQDNKAISILRGYNGIATLTASTLIAEIVNIRRFVSNDGLACYAGLGMIDNSTGERSNMVHSSLFNHRLKDALMTAAKNFVHFNPGSHLAGYYRNLVKDGMSVTESRKRVARALVRVFFRVLYSIDEKTNTGNTECADAEREIKRENDMANGQVRSDKNHESNISLSPLKNHVTICDDKVNNRFDRRERKEPGKKLNKSAKSA</sequence>
<name>A0A0F9DX19_9ZZZZ</name>
<reference evidence="4" key="1">
    <citation type="journal article" date="2015" name="Nature">
        <title>Complex archaea that bridge the gap between prokaryotes and eukaryotes.</title>
        <authorList>
            <person name="Spang A."/>
            <person name="Saw J.H."/>
            <person name="Jorgensen S.L."/>
            <person name="Zaremba-Niedzwiedzka K."/>
            <person name="Martijn J."/>
            <person name="Lind A.E."/>
            <person name="van Eijk R."/>
            <person name="Schleper C."/>
            <person name="Guy L."/>
            <person name="Ettema T.J."/>
        </authorList>
    </citation>
    <scope>NUCLEOTIDE SEQUENCE</scope>
</reference>
<dbReference type="InterPro" id="IPR002525">
    <property type="entry name" value="Transp_IS110-like_N"/>
</dbReference>
<evidence type="ECO:0000313" key="4">
    <source>
        <dbReference type="EMBL" id="KKL66403.1"/>
    </source>
</evidence>
<dbReference type="EMBL" id="LAZR01027217">
    <property type="protein sequence ID" value="KKL66403.1"/>
    <property type="molecule type" value="Genomic_DNA"/>
</dbReference>
<dbReference type="NCBIfam" id="NF033542">
    <property type="entry name" value="transpos_IS110"/>
    <property type="match status" value="1"/>
</dbReference>
<feature type="region of interest" description="Disordered" evidence="1">
    <location>
        <begin position="451"/>
        <end position="473"/>
    </location>
</feature>
<dbReference type="PANTHER" id="PTHR33055:SF3">
    <property type="entry name" value="PUTATIVE TRANSPOSASE FOR IS117-RELATED"/>
    <property type="match status" value="1"/>
</dbReference>
<feature type="domain" description="Transposase IS116/IS110/IS902 C-terminal" evidence="3">
    <location>
        <begin position="279"/>
        <end position="356"/>
    </location>
</feature>
<proteinExistence type="predicted"/>
<dbReference type="PANTHER" id="PTHR33055">
    <property type="entry name" value="TRANSPOSASE FOR INSERTION SEQUENCE ELEMENT IS1111A"/>
    <property type="match status" value="1"/>
</dbReference>
<feature type="region of interest" description="Disordered" evidence="1">
    <location>
        <begin position="413"/>
        <end position="435"/>
    </location>
</feature>
<dbReference type="Pfam" id="PF01548">
    <property type="entry name" value="DEDD_Tnp_IS110"/>
    <property type="match status" value="1"/>
</dbReference>
<protein>
    <submittedName>
        <fullName evidence="4">Uncharacterized protein</fullName>
    </submittedName>
</protein>
<gene>
    <name evidence="4" type="ORF">LCGC14_2145330</name>
</gene>
<evidence type="ECO:0000259" key="3">
    <source>
        <dbReference type="Pfam" id="PF02371"/>
    </source>
</evidence>
<evidence type="ECO:0000256" key="1">
    <source>
        <dbReference type="SAM" id="MobiDB-lite"/>
    </source>
</evidence>
<dbReference type="GO" id="GO:0004803">
    <property type="term" value="F:transposase activity"/>
    <property type="evidence" value="ECO:0007669"/>
    <property type="project" value="InterPro"/>
</dbReference>
<dbReference type="Pfam" id="PF02371">
    <property type="entry name" value="Transposase_20"/>
    <property type="match status" value="1"/>
</dbReference>
<comment type="caution">
    <text evidence="4">The sequence shown here is derived from an EMBL/GenBank/DDBJ whole genome shotgun (WGS) entry which is preliminary data.</text>
</comment>
<dbReference type="AlphaFoldDB" id="A0A0F9DX19"/>
<evidence type="ECO:0000259" key="2">
    <source>
        <dbReference type="Pfam" id="PF01548"/>
    </source>
</evidence>
<dbReference type="InterPro" id="IPR003346">
    <property type="entry name" value="Transposase_20"/>
</dbReference>
<feature type="domain" description="Transposase IS110-like N-terminal" evidence="2">
    <location>
        <begin position="7"/>
        <end position="163"/>
    </location>
</feature>
<dbReference type="GO" id="GO:0003677">
    <property type="term" value="F:DNA binding"/>
    <property type="evidence" value="ECO:0007669"/>
    <property type="project" value="InterPro"/>
</dbReference>
<organism evidence="4">
    <name type="scientific">marine sediment metagenome</name>
    <dbReference type="NCBI Taxonomy" id="412755"/>
    <lineage>
        <taxon>unclassified sequences</taxon>
        <taxon>metagenomes</taxon>
        <taxon>ecological metagenomes</taxon>
    </lineage>
</organism>